<evidence type="ECO:0000256" key="1">
    <source>
        <dbReference type="SAM" id="SignalP"/>
    </source>
</evidence>
<organism evidence="2 3">
    <name type="scientific">Calocera cornea HHB12733</name>
    <dbReference type="NCBI Taxonomy" id="1353952"/>
    <lineage>
        <taxon>Eukaryota</taxon>
        <taxon>Fungi</taxon>
        <taxon>Dikarya</taxon>
        <taxon>Basidiomycota</taxon>
        <taxon>Agaricomycotina</taxon>
        <taxon>Dacrymycetes</taxon>
        <taxon>Dacrymycetales</taxon>
        <taxon>Dacrymycetaceae</taxon>
        <taxon>Calocera</taxon>
    </lineage>
</organism>
<keyword evidence="1" id="KW-0732">Signal</keyword>
<dbReference type="Proteomes" id="UP000076842">
    <property type="component" value="Unassembled WGS sequence"/>
</dbReference>
<sequence>SYANSLVFYWLFIPYLQSELDCWVHSVNYSSKRHDKNKILPQGRPQLIFEHATRFGTLDFGVKVDPTAIAALQPSYAPHDTPHLELVPLGFAAIAGALYNELGRPEVSWNTIWNVFRTLVWKFQTTRMDDPVIQIALESEWNPHLAALAEAQELEEEGEPEGVPLKDGMRISSGLAYMGGVAGGVGNEDFDSYEQLVPAAIFSDEEGGLGIDILEPAEQDEDW</sequence>
<accession>A0A165DRM5</accession>
<proteinExistence type="predicted"/>
<protein>
    <submittedName>
        <fullName evidence="2">Uncharacterized protein</fullName>
    </submittedName>
</protein>
<feature type="signal peptide" evidence="1">
    <location>
        <begin position="1"/>
        <end position="18"/>
    </location>
</feature>
<dbReference type="InParanoid" id="A0A165DRM5"/>
<dbReference type="AlphaFoldDB" id="A0A165DRM5"/>
<reference evidence="2 3" key="1">
    <citation type="journal article" date="2016" name="Mol. Biol. Evol.">
        <title>Comparative Genomics of Early-Diverging Mushroom-Forming Fungi Provides Insights into the Origins of Lignocellulose Decay Capabilities.</title>
        <authorList>
            <person name="Nagy L.G."/>
            <person name="Riley R."/>
            <person name="Tritt A."/>
            <person name="Adam C."/>
            <person name="Daum C."/>
            <person name="Floudas D."/>
            <person name="Sun H."/>
            <person name="Yadav J.S."/>
            <person name="Pangilinan J."/>
            <person name="Larsson K.H."/>
            <person name="Matsuura K."/>
            <person name="Barry K."/>
            <person name="Labutti K."/>
            <person name="Kuo R."/>
            <person name="Ohm R.A."/>
            <person name="Bhattacharya S.S."/>
            <person name="Shirouzu T."/>
            <person name="Yoshinaga Y."/>
            <person name="Martin F.M."/>
            <person name="Grigoriev I.V."/>
            <person name="Hibbett D.S."/>
        </authorList>
    </citation>
    <scope>NUCLEOTIDE SEQUENCE [LARGE SCALE GENOMIC DNA]</scope>
    <source>
        <strain evidence="2 3">HHB12733</strain>
    </source>
</reference>
<evidence type="ECO:0000313" key="3">
    <source>
        <dbReference type="Proteomes" id="UP000076842"/>
    </source>
</evidence>
<dbReference type="EMBL" id="KV424039">
    <property type="protein sequence ID" value="KZT53393.1"/>
    <property type="molecule type" value="Genomic_DNA"/>
</dbReference>
<dbReference type="OrthoDB" id="5946233at2759"/>
<feature type="chain" id="PRO_5007856766" evidence="1">
    <location>
        <begin position="19"/>
        <end position="223"/>
    </location>
</feature>
<name>A0A165DRM5_9BASI</name>
<feature type="non-terminal residue" evidence="2">
    <location>
        <position position="1"/>
    </location>
</feature>
<gene>
    <name evidence="2" type="ORF">CALCODRAFT_440209</name>
</gene>
<dbReference type="STRING" id="1353952.A0A165DRM5"/>
<evidence type="ECO:0000313" key="2">
    <source>
        <dbReference type="EMBL" id="KZT53393.1"/>
    </source>
</evidence>
<keyword evidence="3" id="KW-1185">Reference proteome</keyword>